<dbReference type="PANTHER" id="PTHR12652:SF50">
    <property type="entry name" value="PEROXIN 11"/>
    <property type="match status" value="1"/>
</dbReference>
<keyword evidence="1" id="KW-0962">Peroxisome biogenesis</keyword>
<dbReference type="GO" id="GO:0016559">
    <property type="term" value="P:peroxisome fission"/>
    <property type="evidence" value="ECO:0007669"/>
    <property type="project" value="InterPro"/>
</dbReference>
<organism evidence="5 6">
    <name type="scientific">Taphrina deformans (strain PYCC 5710 / ATCC 11124 / CBS 356.35 / IMI 108563 / JCM 9778 / NBRC 8474)</name>
    <name type="common">Peach leaf curl fungus</name>
    <name type="synonym">Lalaria deformans</name>
    <dbReference type="NCBI Taxonomy" id="1097556"/>
    <lineage>
        <taxon>Eukaryota</taxon>
        <taxon>Fungi</taxon>
        <taxon>Dikarya</taxon>
        <taxon>Ascomycota</taxon>
        <taxon>Taphrinomycotina</taxon>
        <taxon>Taphrinomycetes</taxon>
        <taxon>Taphrinales</taxon>
        <taxon>Taphrinaceae</taxon>
        <taxon>Taphrina</taxon>
    </lineage>
</organism>
<dbReference type="InterPro" id="IPR032675">
    <property type="entry name" value="LRR_dom_sf"/>
</dbReference>
<keyword evidence="6" id="KW-1185">Reference proteome</keyword>
<dbReference type="OrthoDB" id="411017at2759"/>
<keyword evidence="2" id="KW-0472">Membrane</keyword>
<reference evidence="5 6" key="1">
    <citation type="journal article" date="2013" name="MBio">
        <title>Genome sequencing of the plant pathogen Taphrina deformans, the causal agent of peach leaf curl.</title>
        <authorList>
            <person name="Cisse O.H."/>
            <person name="Almeida J.M.G.C.F."/>
            <person name="Fonseca A."/>
            <person name="Kumar A.A."/>
            <person name="Salojaervi J."/>
            <person name="Overmyer K."/>
            <person name="Hauser P.M."/>
            <person name="Pagni M."/>
        </authorList>
    </citation>
    <scope>NUCLEOTIDE SEQUENCE [LARGE SCALE GENOMIC DNA]</scope>
    <source>
        <strain evidence="6">PYCC 5710 / ATCC 11124 / CBS 356.35 / IMI 108563 / JCM 9778 / NBRC 8474</strain>
    </source>
</reference>
<dbReference type="AlphaFoldDB" id="R4X999"/>
<sequence length="672" mass="75506">MCQHDVLVYMTTFVSMFHGLAVDVRPRGRKSMCVRATRAPPPPPKSMLPACETRMDNTVCRIQHNASKVSLRVDKSLSEGRWRLWYAVRSYATILDANCQAYSPLITHFLKFTSTTVGRDKVYRAVQYWSRFYAWYLLRKGARPEVIAPWAALKTHLGLARKLMRLGKPIEHAKAASVLVQSQAKADPIVKYLAIIRQLGYAGYLTYDAANWAHGAKFITLKNNKAISQTAAKFWFTGLSANIVAGLYKLYINKQETDRVTSGDPEKNANEKRLAKDRYAAQYQLLQDALDICNPGTSLGVFSFDDGFIGLAGLGSSLLGLNTYAGLNSLYQNYSSASATRNCIKVCRQWEHDLTGKLYRAPYLKSTRHYLLFVETVLSRPELGDEVQVLDLTRVIGTLHTTRLPDLLRTCLGLREFYAPQAALAPHTMQVLPLLHGLRVLDLECCIERFEMSRVINYCAGLRGLHTLRYPRCAVSTTYPIKAYPPNLTRLALRGGIKDDFLRVMAGDDHPDIHVESLLVAYAPSITAPPLLSLVQTMHRLRELTIAWPIMRFSHNSLDGLLLVAPRLRFLSVAIDYISPRFLENSHGSLETLEFKYSGVGKRRTLSVEDLSEALDEDDRFPALQVIGISPKLADALFQDGDSRVALQSLLGQRAIRLYTAEDVVEEFASPW</sequence>
<keyword evidence="3" id="KW-0576">Peroxisome</keyword>
<dbReference type="PANTHER" id="PTHR12652">
    <property type="entry name" value="PEROXISOMAL BIOGENESIS FACTOR 11"/>
    <property type="match status" value="1"/>
</dbReference>
<dbReference type="VEuPathDB" id="FungiDB:TAPDE_002268"/>
<dbReference type="Gene3D" id="3.80.10.10">
    <property type="entry name" value="Ribonuclease Inhibitor"/>
    <property type="match status" value="1"/>
</dbReference>
<proteinExistence type="predicted"/>
<dbReference type="GO" id="GO:0005778">
    <property type="term" value="C:peroxisomal membrane"/>
    <property type="evidence" value="ECO:0007669"/>
    <property type="project" value="UniProtKB-SubCell"/>
</dbReference>
<dbReference type="eggNOG" id="KOG4186">
    <property type="taxonomic scope" value="Eukaryota"/>
</dbReference>
<dbReference type="Proteomes" id="UP000013776">
    <property type="component" value="Unassembled WGS sequence"/>
</dbReference>
<evidence type="ECO:0000256" key="4">
    <source>
        <dbReference type="ARBA" id="ARBA00046271"/>
    </source>
</evidence>
<comment type="caution">
    <text evidence="5">The sequence shown here is derived from an EMBL/GenBank/DDBJ whole genome shotgun (WGS) entry which is preliminary data.</text>
</comment>
<gene>
    <name evidence="5" type="ORF">TAPDE_002268</name>
</gene>
<evidence type="ECO:0000313" key="6">
    <source>
        <dbReference type="Proteomes" id="UP000013776"/>
    </source>
</evidence>
<evidence type="ECO:0008006" key="7">
    <source>
        <dbReference type="Google" id="ProtNLM"/>
    </source>
</evidence>
<dbReference type="Pfam" id="PF05648">
    <property type="entry name" value="PEX11"/>
    <property type="match status" value="1"/>
</dbReference>
<evidence type="ECO:0000313" key="5">
    <source>
        <dbReference type="EMBL" id="CCG82260.2"/>
    </source>
</evidence>
<evidence type="ECO:0000256" key="1">
    <source>
        <dbReference type="ARBA" id="ARBA00022593"/>
    </source>
</evidence>
<dbReference type="EMBL" id="CAHR02000075">
    <property type="protein sequence ID" value="CCG82260.2"/>
    <property type="molecule type" value="Genomic_DNA"/>
</dbReference>
<accession>R4X999</accession>
<comment type="subcellular location">
    <subcellularLocation>
        <location evidence="4">Peroxisome membrane</location>
    </subcellularLocation>
</comment>
<name>R4X999_TAPDE</name>
<protein>
    <recommendedName>
        <fullName evidence="7">F-box domain protein</fullName>
    </recommendedName>
</protein>
<dbReference type="InterPro" id="IPR008733">
    <property type="entry name" value="PEX11"/>
</dbReference>
<dbReference type="SUPFAM" id="SSF52047">
    <property type="entry name" value="RNI-like"/>
    <property type="match status" value="1"/>
</dbReference>
<evidence type="ECO:0000256" key="3">
    <source>
        <dbReference type="ARBA" id="ARBA00023140"/>
    </source>
</evidence>
<evidence type="ECO:0000256" key="2">
    <source>
        <dbReference type="ARBA" id="ARBA00023136"/>
    </source>
</evidence>
<dbReference type="STRING" id="1097556.R4X999"/>